<dbReference type="Proteomes" id="UP000250235">
    <property type="component" value="Unassembled WGS sequence"/>
</dbReference>
<organism evidence="9 10">
    <name type="scientific">Dorcoceras hygrometricum</name>
    <dbReference type="NCBI Taxonomy" id="472368"/>
    <lineage>
        <taxon>Eukaryota</taxon>
        <taxon>Viridiplantae</taxon>
        <taxon>Streptophyta</taxon>
        <taxon>Embryophyta</taxon>
        <taxon>Tracheophyta</taxon>
        <taxon>Spermatophyta</taxon>
        <taxon>Magnoliopsida</taxon>
        <taxon>eudicotyledons</taxon>
        <taxon>Gunneridae</taxon>
        <taxon>Pentapetalae</taxon>
        <taxon>asterids</taxon>
        <taxon>lamiids</taxon>
        <taxon>Lamiales</taxon>
        <taxon>Gesneriaceae</taxon>
        <taxon>Didymocarpoideae</taxon>
        <taxon>Trichosporeae</taxon>
        <taxon>Loxocarpinae</taxon>
        <taxon>Dorcoceras</taxon>
    </lineage>
</organism>
<dbReference type="SUPFAM" id="SSF46565">
    <property type="entry name" value="Chaperone J-domain"/>
    <property type="match status" value="1"/>
</dbReference>
<dbReference type="PANTHER" id="PTHR43096:SF26">
    <property type="entry name" value="CR-TYPE DOMAIN-CONTAINING PROTEIN"/>
    <property type="match status" value="1"/>
</dbReference>
<dbReference type="GO" id="GO:0051082">
    <property type="term" value="F:unfolded protein binding"/>
    <property type="evidence" value="ECO:0007669"/>
    <property type="project" value="InterPro"/>
</dbReference>
<dbReference type="FunFam" id="2.10.230.10:FF:000002">
    <property type="entry name" value="Molecular chaperone DnaJ"/>
    <property type="match status" value="1"/>
</dbReference>
<keyword evidence="2" id="KW-0677">Repeat</keyword>
<dbReference type="Pfam" id="PF01556">
    <property type="entry name" value="DnaJ_C"/>
    <property type="match status" value="1"/>
</dbReference>
<feature type="domain" description="CR-type" evidence="8">
    <location>
        <begin position="213"/>
        <end position="295"/>
    </location>
</feature>
<keyword evidence="1 6" id="KW-0479">Metal-binding</keyword>
<sequence length="452" mass="49548">MQLSQNHYFSSIHSNATNPNIVFCSSKSLSLKFRTLGFSGTVFPSVKVFSTNFSGHTHQRRGRAASFVSAIRTSSSDYYSVLNVGRNATLQEIKSSYRKLARKYHPDMNKGPGAEEKFKEISAAYEVLSDDEKRSVYDRFGEEGLHGEFDSSNVGPNGVDPFEVFADIFGESNGFFGGRGEPSDFKFSFKEKGKRNLDIRYDLYLSFEESIYGGQRDIELQRTVTCDDCGGSGAKSSSCLKSCPVCGGRGGVVETQKTPFGIMSQVTTCSKCGGDGKIITDSCRKCNGCGHVRAKHRIDVVVPPGIDDGSTMQIRGEGNFDKKRSIAGDLYLVIHIEEKQGIRRDGVDLFSKVHVDYTEAILGTIRKVDTVGGTQDLRIPPGTQPGDRIKLPQLGVPNINRPSARGDHYFTVDIRIPKKISDAERTLVQKLASFRKTEGCSLPVNNGGSFSG</sequence>
<dbReference type="Pfam" id="PF00226">
    <property type="entry name" value="DnaJ"/>
    <property type="match status" value="1"/>
</dbReference>
<proteinExistence type="inferred from homology"/>
<dbReference type="Gene3D" id="2.10.230.10">
    <property type="entry name" value="Heat shock protein DnaJ, cysteine-rich domain"/>
    <property type="match status" value="1"/>
</dbReference>
<protein>
    <submittedName>
        <fullName evidence="9">DnaJsubfamily A member 3, mitochondrial</fullName>
    </submittedName>
</protein>
<evidence type="ECO:0000256" key="3">
    <source>
        <dbReference type="ARBA" id="ARBA00022771"/>
    </source>
</evidence>
<evidence type="ECO:0000256" key="6">
    <source>
        <dbReference type="PROSITE-ProRule" id="PRU00546"/>
    </source>
</evidence>
<dbReference type="InterPro" id="IPR002939">
    <property type="entry name" value="DnaJ_C"/>
</dbReference>
<dbReference type="GO" id="GO:0008270">
    <property type="term" value="F:zinc ion binding"/>
    <property type="evidence" value="ECO:0007669"/>
    <property type="project" value="UniProtKB-KW"/>
</dbReference>
<keyword evidence="4 6" id="KW-0862">Zinc</keyword>
<dbReference type="InterPro" id="IPR012724">
    <property type="entry name" value="DnaJ"/>
</dbReference>
<evidence type="ECO:0000313" key="9">
    <source>
        <dbReference type="EMBL" id="KZV46478.1"/>
    </source>
</evidence>
<evidence type="ECO:0000256" key="2">
    <source>
        <dbReference type="ARBA" id="ARBA00022737"/>
    </source>
</evidence>
<dbReference type="GO" id="GO:0031072">
    <property type="term" value="F:heat shock protein binding"/>
    <property type="evidence" value="ECO:0007669"/>
    <property type="project" value="InterPro"/>
</dbReference>
<dbReference type="GO" id="GO:0009535">
    <property type="term" value="C:chloroplast thylakoid membrane"/>
    <property type="evidence" value="ECO:0007669"/>
    <property type="project" value="TreeGrafter"/>
</dbReference>
<dbReference type="OrthoDB" id="10256793at2759"/>
<keyword evidence="10" id="KW-1185">Reference proteome</keyword>
<dbReference type="SMART" id="SM00271">
    <property type="entry name" value="DnaJ"/>
    <property type="match status" value="1"/>
</dbReference>
<feature type="zinc finger region" description="CR-type" evidence="6">
    <location>
        <begin position="213"/>
        <end position="295"/>
    </location>
</feature>
<dbReference type="AlphaFoldDB" id="A0A2Z7CHT1"/>
<feature type="domain" description="J" evidence="7">
    <location>
        <begin position="77"/>
        <end position="141"/>
    </location>
</feature>
<dbReference type="GO" id="GO:0005524">
    <property type="term" value="F:ATP binding"/>
    <property type="evidence" value="ECO:0007669"/>
    <property type="project" value="InterPro"/>
</dbReference>
<dbReference type="Pfam" id="PF00684">
    <property type="entry name" value="DnaJ_CXXCXGXG"/>
    <property type="match status" value="1"/>
</dbReference>
<evidence type="ECO:0000259" key="8">
    <source>
        <dbReference type="PROSITE" id="PS51188"/>
    </source>
</evidence>
<evidence type="ECO:0000313" key="10">
    <source>
        <dbReference type="Proteomes" id="UP000250235"/>
    </source>
</evidence>
<dbReference type="CDD" id="cd06257">
    <property type="entry name" value="DnaJ"/>
    <property type="match status" value="1"/>
</dbReference>
<dbReference type="PRINTS" id="PR00625">
    <property type="entry name" value="JDOMAIN"/>
</dbReference>
<dbReference type="InterPro" id="IPR001623">
    <property type="entry name" value="DnaJ_domain"/>
</dbReference>
<evidence type="ECO:0000259" key="7">
    <source>
        <dbReference type="PROSITE" id="PS50076"/>
    </source>
</evidence>
<dbReference type="InterPro" id="IPR001305">
    <property type="entry name" value="HSP_DnaJ_Cys-rich_dom"/>
</dbReference>
<dbReference type="SUPFAM" id="SSF57938">
    <property type="entry name" value="DnaJ/Hsp40 cysteine-rich domain"/>
    <property type="match status" value="1"/>
</dbReference>
<dbReference type="SUPFAM" id="SSF49493">
    <property type="entry name" value="HSP40/DnaJ peptide-binding domain"/>
    <property type="match status" value="2"/>
</dbReference>
<dbReference type="GO" id="GO:0042026">
    <property type="term" value="P:protein refolding"/>
    <property type="evidence" value="ECO:0007669"/>
    <property type="project" value="TreeGrafter"/>
</dbReference>
<keyword evidence="3 6" id="KW-0863">Zinc-finger</keyword>
<dbReference type="InterPro" id="IPR036869">
    <property type="entry name" value="J_dom_sf"/>
</dbReference>
<reference evidence="9 10" key="1">
    <citation type="journal article" date="2015" name="Proc. Natl. Acad. Sci. U.S.A.">
        <title>The resurrection genome of Boea hygrometrica: A blueprint for survival of dehydration.</title>
        <authorList>
            <person name="Xiao L."/>
            <person name="Yang G."/>
            <person name="Zhang L."/>
            <person name="Yang X."/>
            <person name="Zhao S."/>
            <person name="Ji Z."/>
            <person name="Zhou Q."/>
            <person name="Hu M."/>
            <person name="Wang Y."/>
            <person name="Chen M."/>
            <person name="Xu Y."/>
            <person name="Jin H."/>
            <person name="Xiao X."/>
            <person name="Hu G."/>
            <person name="Bao F."/>
            <person name="Hu Y."/>
            <person name="Wan P."/>
            <person name="Li L."/>
            <person name="Deng X."/>
            <person name="Kuang T."/>
            <person name="Xiang C."/>
            <person name="Zhu J.K."/>
            <person name="Oliver M.J."/>
            <person name="He Y."/>
        </authorList>
    </citation>
    <scope>NUCLEOTIDE SEQUENCE [LARGE SCALE GENOMIC DNA]</scope>
    <source>
        <strain evidence="10">cv. XS01</strain>
    </source>
</reference>
<dbReference type="PROSITE" id="PS51188">
    <property type="entry name" value="ZF_CR"/>
    <property type="match status" value="1"/>
</dbReference>
<name>A0A2Z7CHT1_9LAMI</name>
<dbReference type="PANTHER" id="PTHR43096">
    <property type="entry name" value="DNAJ HOMOLOG 1, MITOCHONDRIAL-RELATED"/>
    <property type="match status" value="1"/>
</dbReference>
<evidence type="ECO:0000256" key="1">
    <source>
        <dbReference type="ARBA" id="ARBA00022723"/>
    </source>
</evidence>
<evidence type="ECO:0000256" key="5">
    <source>
        <dbReference type="ARBA" id="ARBA00023186"/>
    </source>
</evidence>
<accession>A0A2Z7CHT1</accession>
<dbReference type="PROSITE" id="PS50076">
    <property type="entry name" value="DNAJ_2"/>
    <property type="match status" value="1"/>
</dbReference>
<dbReference type="GO" id="GO:0009408">
    <property type="term" value="P:response to heat"/>
    <property type="evidence" value="ECO:0007669"/>
    <property type="project" value="InterPro"/>
</dbReference>
<dbReference type="InterPro" id="IPR018253">
    <property type="entry name" value="DnaJ_domain_CS"/>
</dbReference>
<dbReference type="CDD" id="cd10719">
    <property type="entry name" value="DnaJ_zf"/>
    <property type="match status" value="1"/>
</dbReference>
<dbReference type="EMBL" id="KQ995661">
    <property type="protein sequence ID" value="KZV46478.1"/>
    <property type="molecule type" value="Genomic_DNA"/>
</dbReference>
<dbReference type="FunFam" id="1.10.287.110:FF:000037">
    <property type="entry name" value="Chaperone protein dnaJ A6 chloroplastic"/>
    <property type="match status" value="1"/>
</dbReference>
<dbReference type="CDD" id="cd10747">
    <property type="entry name" value="DnaJ_C"/>
    <property type="match status" value="1"/>
</dbReference>
<evidence type="ECO:0000256" key="4">
    <source>
        <dbReference type="ARBA" id="ARBA00022833"/>
    </source>
</evidence>
<dbReference type="HAMAP" id="MF_01152">
    <property type="entry name" value="DnaJ"/>
    <property type="match status" value="1"/>
</dbReference>
<dbReference type="InterPro" id="IPR036410">
    <property type="entry name" value="HSP_DnaJ_Cys-rich_dom_sf"/>
</dbReference>
<dbReference type="Gene3D" id="2.60.260.20">
    <property type="entry name" value="Urease metallochaperone UreE, N-terminal domain"/>
    <property type="match status" value="2"/>
</dbReference>
<dbReference type="Gene3D" id="1.10.287.110">
    <property type="entry name" value="DnaJ domain"/>
    <property type="match status" value="1"/>
</dbReference>
<dbReference type="InterPro" id="IPR008971">
    <property type="entry name" value="HSP40/DnaJ_pept-bd"/>
</dbReference>
<dbReference type="PROSITE" id="PS00636">
    <property type="entry name" value="DNAJ_1"/>
    <property type="match status" value="1"/>
</dbReference>
<dbReference type="FunFam" id="2.60.260.20:FF:000005">
    <property type="entry name" value="Chaperone protein dnaJ 1, mitochondrial"/>
    <property type="match status" value="1"/>
</dbReference>
<dbReference type="NCBIfam" id="TIGR02349">
    <property type="entry name" value="DnaJ_bact"/>
    <property type="match status" value="1"/>
</dbReference>
<keyword evidence="5" id="KW-0143">Chaperone</keyword>
<gene>
    <name evidence="9" type="ORF">F511_10583</name>
</gene>